<dbReference type="InterPro" id="IPR012675">
    <property type="entry name" value="Beta-grasp_dom_sf"/>
</dbReference>
<dbReference type="KEGG" id="mor:MOC_0740"/>
<keyword evidence="2" id="KW-1185">Reference proteome</keyword>
<accession>A0A089NPN7</accession>
<proteinExistence type="predicted"/>
<dbReference type="CDD" id="cd00565">
    <property type="entry name" value="Ubl_ThiS"/>
    <property type="match status" value="1"/>
</dbReference>
<dbReference type="Gene3D" id="3.10.20.30">
    <property type="match status" value="1"/>
</dbReference>
<dbReference type="PANTHER" id="PTHR34472">
    <property type="entry name" value="SULFUR CARRIER PROTEIN THIS"/>
    <property type="match status" value="1"/>
</dbReference>
<name>A0A089NPN7_9HYPH</name>
<dbReference type="InterPro" id="IPR003749">
    <property type="entry name" value="ThiS/MoaD-like"/>
</dbReference>
<dbReference type="NCBIfam" id="TIGR01683">
    <property type="entry name" value="thiS"/>
    <property type="match status" value="1"/>
</dbReference>
<evidence type="ECO:0000313" key="2">
    <source>
        <dbReference type="Proteomes" id="UP000029492"/>
    </source>
</evidence>
<evidence type="ECO:0000313" key="1">
    <source>
        <dbReference type="EMBL" id="AIQ88495.1"/>
    </source>
</evidence>
<dbReference type="Pfam" id="PF02597">
    <property type="entry name" value="ThiS"/>
    <property type="match status" value="1"/>
</dbReference>
<dbReference type="Proteomes" id="UP000029492">
    <property type="component" value="Chromosome"/>
</dbReference>
<dbReference type="HOGENOM" id="CLU_174611_2_2_5"/>
<reference evidence="1 2" key="1">
    <citation type="journal article" date="2014" name="PLoS ONE">
        <title>Genome Information of Methylobacterium oryzae, a Plant-Probiotic Methylotroph in the Phyllosphere.</title>
        <authorList>
            <person name="Kwak M.J."/>
            <person name="Jeong H."/>
            <person name="Madhaiyan M."/>
            <person name="Lee Y."/>
            <person name="Sa T.M."/>
            <person name="Oh T.K."/>
            <person name="Kim J.F."/>
        </authorList>
    </citation>
    <scope>NUCLEOTIDE SEQUENCE [LARGE SCALE GENOMIC DNA]</scope>
    <source>
        <strain evidence="1 2">CBMB20</strain>
    </source>
</reference>
<dbReference type="AlphaFoldDB" id="A0A089NPN7"/>
<dbReference type="EMBL" id="CP003811">
    <property type="protein sequence ID" value="AIQ88495.1"/>
    <property type="molecule type" value="Genomic_DNA"/>
</dbReference>
<organism evidence="1 2">
    <name type="scientific">Methylobacterium oryzae CBMB20</name>
    <dbReference type="NCBI Taxonomy" id="693986"/>
    <lineage>
        <taxon>Bacteria</taxon>
        <taxon>Pseudomonadati</taxon>
        <taxon>Pseudomonadota</taxon>
        <taxon>Alphaproteobacteria</taxon>
        <taxon>Hyphomicrobiales</taxon>
        <taxon>Methylobacteriaceae</taxon>
        <taxon>Methylobacterium</taxon>
    </lineage>
</organism>
<dbReference type="STRING" id="693986.MOC_0740"/>
<dbReference type="eggNOG" id="COG2104">
    <property type="taxonomic scope" value="Bacteria"/>
</dbReference>
<dbReference type="PANTHER" id="PTHR34472:SF1">
    <property type="entry name" value="SULFUR CARRIER PROTEIN THIS"/>
    <property type="match status" value="1"/>
</dbReference>
<sequence length="70" mass="7608">MKLVVNGEPRDCAAETVDALFRLEAAESGIESPQGVAIALNGRVLRRRDWGETRIAEGDRVEIVRAMQGG</sequence>
<protein>
    <submittedName>
        <fullName evidence="1">Thiamine biosynthesis protein ThiS</fullName>
    </submittedName>
</protein>
<dbReference type="InterPro" id="IPR010035">
    <property type="entry name" value="Thi_S"/>
</dbReference>
<dbReference type="RefSeq" id="WP_043356047.1">
    <property type="nucleotide sequence ID" value="NZ_CP003811.1"/>
</dbReference>
<dbReference type="InterPro" id="IPR016155">
    <property type="entry name" value="Mopterin_synth/thiamin_S_b"/>
</dbReference>
<dbReference type="GeneID" id="96604029"/>
<dbReference type="SUPFAM" id="SSF54285">
    <property type="entry name" value="MoaD/ThiS"/>
    <property type="match status" value="1"/>
</dbReference>
<gene>
    <name evidence="1" type="primary">thiS</name>
    <name evidence="1" type="ORF">MOC_0740</name>
</gene>